<feature type="domain" description="RING-type" evidence="1">
    <location>
        <begin position="3"/>
        <end position="45"/>
    </location>
</feature>
<name>A0A6C0AHS9_9ZZZZ</name>
<accession>A0A6C0AHS9</accession>
<evidence type="ECO:0000259" key="1">
    <source>
        <dbReference type="PROSITE" id="PS50089"/>
    </source>
</evidence>
<organism evidence="2">
    <name type="scientific">viral metagenome</name>
    <dbReference type="NCBI Taxonomy" id="1070528"/>
    <lineage>
        <taxon>unclassified sequences</taxon>
        <taxon>metagenomes</taxon>
        <taxon>organismal metagenomes</taxon>
    </lineage>
</organism>
<proteinExistence type="predicted"/>
<dbReference type="AlphaFoldDB" id="A0A6C0AHS9"/>
<dbReference type="SUPFAM" id="SSF57850">
    <property type="entry name" value="RING/U-box"/>
    <property type="match status" value="1"/>
</dbReference>
<sequence length="114" mass="13066">MECIVCMEYGDYVVQCGSTVKHVMCQSCAITWRAKTSPMICPVCRGVEKRTYTDSRSEWLTRGPIRIRSKWCESGLRQQNLCFTQNKTLRECSMAGCEKRVCRACAMCDSHSDF</sequence>
<reference evidence="2" key="1">
    <citation type="journal article" date="2020" name="Nature">
        <title>Giant virus diversity and host interactions through global metagenomics.</title>
        <authorList>
            <person name="Schulz F."/>
            <person name="Roux S."/>
            <person name="Paez-Espino D."/>
            <person name="Jungbluth S."/>
            <person name="Walsh D.A."/>
            <person name="Denef V.J."/>
            <person name="McMahon K.D."/>
            <person name="Konstantinidis K.T."/>
            <person name="Eloe-Fadrosh E.A."/>
            <person name="Kyrpides N.C."/>
            <person name="Woyke T."/>
        </authorList>
    </citation>
    <scope>NUCLEOTIDE SEQUENCE</scope>
    <source>
        <strain evidence="2">GVMAG-S-1035118-87</strain>
    </source>
</reference>
<dbReference type="InterPro" id="IPR001841">
    <property type="entry name" value="Znf_RING"/>
</dbReference>
<evidence type="ECO:0000313" key="2">
    <source>
        <dbReference type="EMBL" id="QHS79206.1"/>
    </source>
</evidence>
<dbReference type="InterPro" id="IPR013083">
    <property type="entry name" value="Znf_RING/FYVE/PHD"/>
</dbReference>
<dbReference type="PROSITE" id="PS50089">
    <property type="entry name" value="ZF_RING_2"/>
    <property type="match status" value="1"/>
</dbReference>
<dbReference type="EMBL" id="MN740626">
    <property type="protein sequence ID" value="QHS79206.1"/>
    <property type="molecule type" value="Genomic_DNA"/>
</dbReference>
<protein>
    <recommendedName>
        <fullName evidence="1">RING-type domain-containing protein</fullName>
    </recommendedName>
</protein>
<dbReference type="Gene3D" id="3.30.40.10">
    <property type="entry name" value="Zinc/RING finger domain, C3HC4 (zinc finger)"/>
    <property type="match status" value="1"/>
</dbReference>